<comment type="subcellular location">
    <subcellularLocation>
        <location evidence="1">Cell membrane</location>
        <topology evidence="1">Multi-pass membrane protein</topology>
    </subcellularLocation>
</comment>
<evidence type="ECO:0000256" key="5">
    <source>
        <dbReference type="ARBA" id="ARBA00022989"/>
    </source>
</evidence>
<dbReference type="RefSeq" id="WP_031415222.1">
    <property type="nucleotide sequence ID" value="NZ_CP011076.1"/>
</dbReference>
<reference evidence="9" key="1">
    <citation type="submission" date="2015-03" db="EMBL/GenBank/DDBJ databases">
        <title>MIGS Cultured Bacterial/Archaeal sample from Brevibacillus laterosporus.</title>
        <authorList>
            <person name="Zeng D."/>
            <person name="Zhu L."/>
            <person name="Dong G."/>
            <person name="Ye W."/>
            <person name="Ren D."/>
            <person name="Wu L."/>
            <person name="Xu J."/>
            <person name="Li G."/>
            <person name="Guo L."/>
        </authorList>
    </citation>
    <scope>NUCLEOTIDE SEQUENCE</scope>
    <source>
        <strain evidence="9">B9</strain>
        <plasmid evidence="9">unnamed2</plasmid>
    </source>
</reference>
<keyword evidence="4 7" id="KW-0812">Transmembrane</keyword>
<name>A0A0F6Y0R5_BRELA</name>
<dbReference type="Gene3D" id="1.20.1720.10">
    <property type="entry name" value="Multidrug resistance protein D"/>
    <property type="match status" value="1"/>
</dbReference>
<dbReference type="InterPro" id="IPR011701">
    <property type="entry name" value="MFS"/>
</dbReference>
<feature type="transmembrane region" description="Helical" evidence="7">
    <location>
        <begin position="362"/>
        <end position="381"/>
    </location>
</feature>
<feature type="transmembrane region" description="Helical" evidence="7">
    <location>
        <begin position="115"/>
        <end position="135"/>
    </location>
</feature>
<dbReference type="PANTHER" id="PTHR42718">
    <property type="entry name" value="MAJOR FACILITATOR SUPERFAMILY MULTIDRUG TRANSPORTER MFSC"/>
    <property type="match status" value="1"/>
</dbReference>
<keyword evidence="2" id="KW-0813">Transport</keyword>
<dbReference type="InterPro" id="IPR020846">
    <property type="entry name" value="MFS_dom"/>
</dbReference>
<dbReference type="InterPro" id="IPR036259">
    <property type="entry name" value="MFS_trans_sf"/>
</dbReference>
<keyword evidence="6 7" id="KW-0472">Membrane</keyword>
<dbReference type="PROSITE" id="PS50850">
    <property type="entry name" value="MFS"/>
    <property type="match status" value="1"/>
</dbReference>
<feature type="transmembrane region" description="Helical" evidence="7">
    <location>
        <begin position="230"/>
        <end position="251"/>
    </location>
</feature>
<dbReference type="AlphaFoldDB" id="A0A0F6Y0R5"/>
<dbReference type="GO" id="GO:0022857">
    <property type="term" value="F:transmembrane transporter activity"/>
    <property type="evidence" value="ECO:0007669"/>
    <property type="project" value="InterPro"/>
</dbReference>
<feature type="domain" description="Major facilitator superfamily (MFS) profile" evidence="8">
    <location>
        <begin position="18"/>
        <end position="477"/>
    </location>
</feature>
<dbReference type="Pfam" id="PF07690">
    <property type="entry name" value="MFS_1"/>
    <property type="match status" value="1"/>
</dbReference>
<evidence type="ECO:0000313" key="9">
    <source>
        <dbReference type="EMBL" id="AKF95986.1"/>
    </source>
</evidence>
<dbReference type="GO" id="GO:0005886">
    <property type="term" value="C:plasma membrane"/>
    <property type="evidence" value="ECO:0007669"/>
    <property type="project" value="UniProtKB-SubCell"/>
</dbReference>
<protein>
    <submittedName>
        <fullName evidence="9">Multidrug MFS transporter</fullName>
    </submittedName>
</protein>
<feature type="transmembrane region" description="Helical" evidence="7">
    <location>
        <begin position="272"/>
        <end position="295"/>
    </location>
</feature>
<evidence type="ECO:0000256" key="7">
    <source>
        <dbReference type="SAM" id="Phobius"/>
    </source>
</evidence>
<feature type="transmembrane region" description="Helical" evidence="7">
    <location>
        <begin position="51"/>
        <end position="72"/>
    </location>
</feature>
<geneLocation type="plasmid" evidence="9">
    <name>unnamed2</name>
</geneLocation>
<feature type="transmembrane region" description="Helical" evidence="7">
    <location>
        <begin position="336"/>
        <end position="356"/>
    </location>
</feature>
<organism evidence="9">
    <name type="scientific">Brevibacillus laterosporus</name>
    <name type="common">Bacillus laterosporus</name>
    <dbReference type="NCBI Taxonomy" id="1465"/>
    <lineage>
        <taxon>Bacteria</taxon>
        <taxon>Bacillati</taxon>
        <taxon>Bacillota</taxon>
        <taxon>Bacilli</taxon>
        <taxon>Bacillales</taxon>
        <taxon>Paenibacillaceae</taxon>
        <taxon>Brevibacillus</taxon>
    </lineage>
</organism>
<feature type="transmembrane region" description="Helical" evidence="7">
    <location>
        <begin position="204"/>
        <end position="224"/>
    </location>
</feature>
<feature type="transmembrane region" description="Helical" evidence="7">
    <location>
        <begin position="12"/>
        <end position="31"/>
    </location>
</feature>
<feature type="transmembrane region" description="Helical" evidence="7">
    <location>
        <begin position="173"/>
        <end position="192"/>
    </location>
</feature>
<evidence type="ECO:0000259" key="8">
    <source>
        <dbReference type="PROSITE" id="PS50850"/>
    </source>
</evidence>
<dbReference type="Gene3D" id="1.20.1250.20">
    <property type="entry name" value="MFS general substrate transporter like domains"/>
    <property type="match status" value="1"/>
</dbReference>
<dbReference type="SUPFAM" id="SSF103473">
    <property type="entry name" value="MFS general substrate transporter"/>
    <property type="match status" value="1"/>
</dbReference>
<evidence type="ECO:0000256" key="1">
    <source>
        <dbReference type="ARBA" id="ARBA00004651"/>
    </source>
</evidence>
<accession>A0A0F6Y0R5</accession>
<evidence type="ECO:0000256" key="6">
    <source>
        <dbReference type="ARBA" id="ARBA00023136"/>
    </source>
</evidence>
<sequence>MSQEGQLPTIRTTLRWWILANVSLGIFMSTLDGSITNVALPSISGTLDVPLHIVQWVVTAYLLAIASLLPIIGKLSDLFGRGNLYNLGFLIFLIGSALCGLSKSIWMLIGMRVLQAAGAALLMANSQAIIAATFPKEERGRALGITGMVVSLGSLSGPAIGGILVDSFGWESIFWINVPIGLIGFIAALRIMPKQHQKRVGEPFDYLGSIMYMTSMITFLYTISNAEEHGWTTGITLGGLLFSFIIFVLFYRRETRISHPMLDFSLFKIRTFRSGSFATLLSFLSLFCITILMPFYMQLVLEYPPNIVGYVMMANAVMMAIVAPFSGWLSDKIGSYYLTISGLVINAISFVLLTKLTTNEPAWLVATHMGIFGIGTGLFLSPNNASILGSVPPKLLGTAGGLNALVRNIGMVLGTTFAISLFSFQLNRLTEGQSESSSTDILNVEAYMTALHTVFWVAAVICLFAAVLSSMRDKPQRQKRKVA</sequence>
<dbReference type="PANTHER" id="PTHR42718:SF46">
    <property type="entry name" value="BLR6921 PROTEIN"/>
    <property type="match status" value="1"/>
</dbReference>
<feature type="transmembrane region" description="Helical" evidence="7">
    <location>
        <begin position="446"/>
        <end position="471"/>
    </location>
</feature>
<feature type="transmembrane region" description="Helical" evidence="7">
    <location>
        <begin position="307"/>
        <end position="329"/>
    </location>
</feature>
<keyword evidence="5 7" id="KW-1133">Transmembrane helix</keyword>
<dbReference type="PRINTS" id="PR01036">
    <property type="entry name" value="TCRTETB"/>
</dbReference>
<dbReference type="NCBIfam" id="TIGR00711">
    <property type="entry name" value="efflux_EmrB"/>
    <property type="match status" value="1"/>
</dbReference>
<evidence type="ECO:0000256" key="2">
    <source>
        <dbReference type="ARBA" id="ARBA00022448"/>
    </source>
</evidence>
<dbReference type="EMBL" id="CP011076">
    <property type="protein sequence ID" value="AKF95986.1"/>
    <property type="molecule type" value="Genomic_DNA"/>
</dbReference>
<feature type="transmembrane region" description="Helical" evidence="7">
    <location>
        <begin position="142"/>
        <end position="161"/>
    </location>
</feature>
<keyword evidence="3" id="KW-1003">Cell membrane</keyword>
<gene>
    <name evidence="9" type="ORF">EX87_20670</name>
</gene>
<evidence type="ECO:0000256" key="3">
    <source>
        <dbReference type="ARBA" id="ARBA00022475"/>
    </source>
</evidence>
<dbReference type="FunFam" id="1.20.1720.10:FF:000021">
    <property type="entry name" value="Drug resistance transporter, EmrB/QacA subfamily"/>
    <property type="match status" value="1"/>
</dbReference>
<dbReference type="InterPro" id="IPR004638">
    <property type="entry name" value="EmrB-like"/>
</dbReference>
<keyword evidence="9" id="KW-0614">Plasmid</keyword>
<proteinExistence type="predicted"/>
<evidence type="ECO:0000256" key="4">
    <source>
        <dbReference type="ARBA" id="ARBA00022692"/>
    </source>
</evidence>
<feature type="transmembrane region" description="Helical" evidence="7">
    <location>
        <begin position="402"/>
        <end position="426"/>
    </location>
</feature>
<dbReference type="CDD" id="cd17321">
    <property type="entry name" value="MFS_MMR_MDR_like"/>
    <property type="match status" value="1"/>
</dbReference>
<feature type="transmembrane region" description="Helical" evidence="7">
    <location>
        <begin position="84"/>
        <end position="109"/>
    </location>
</feature>